<dbReference type="AlphaFoldDB" id="A0AAP0NH79"/>
<protein>
    <recommendedName>
        <fullName evidence="5">Ribosomal protein L34Ae</fullName>
    </recommendedName>
</protein>
<keyword evidence="2" id="KW-0812">Transmembrane</keyword>
<dbReference type="PROSITE" id="PS00018">
    <property type="entry name" value="EF_HAND_1"/>
    <property type="match status" value="1"/>
</dbReference>
<evidence type="ECO:0000313" key="3">
    <source>
        <dbReference type="EMBL" id="KAK9271790.1"/>
    </source>
</evidence>
<proteinExistence type="predicted"/>
<feature type="compositionally biased region" description="Polar residues" evidence="1">
    <location>
        <begin position="407"/>
        <end position="416"/>
    </location>
</feature>
<evidence type="ECO:0008006" key="5">
    <source>
        <dbReference type="Google" id="ProtNLM"/>
    </source>
</evidence>
<keyword evidence="4" id="KW-1185">Reference proteome</keyword>
<evidence type="ECO:0000313" key="4">
    <source>
        <dbReference type="Proteomes" id="UP001415857"/>
    </source>
</evidence>
<comment type="caution">
    <text evidence="3">The sequence shown here is derived from an EMBL/GenBank/DDBJ whole genome shotgun (WGS) entry which is preliminary data.</text>
</comment>
<sequence>MGTPRVFVFNTHFGLVNMGSVNQFLHRKMVLLVASFWVFVCSYLLPLFGFITKSLFRLHGHNGSRKENSNCSAVIPQDNNKADSNCIEPEQVAKPEAEPRVVELIDSDDDGPKFFFKFQFPSYEELRKSNGGNKDSNCSEVIPSTSTSKYEFICGKDFSGFMEEPEVKNFAVEELFVNSKGKNKIVDDGFLSEKDFVQPNSEAEAVLEEKPENTIDSICREETADKVEPISLAEDNLSEKGQPVNAEKNLVGDQDVSDEVSQFLSEKDFWGLDSDSESIVSSHEFSVMCQLIDSNSDGFLSDKDFGIEGNDADEEDRDIMEELQKLEESHIKNSSAEHDESNGFDEEDRDIMEELQKLEETQLQNSGILDSELLSQRDFHGEKAETKQEEFNDKDNRPTDGLHNSGKPDSQNSSAMDSEDSHGLETLWEHQDLIEQLKMELKKVRATGLPTILEESESPKISEDLKPWKIDEKFQHEDPMGELHKLYKSYRERMRKFDILNYQKMYAIGFLQSKDPLQSVSSHKTSAQAITSLFSHNFRLGKRKKAESDPTMKFIRELHSDLEMVYVGQMCLSWEFLQWQYEKALELWESDPRGIRRYNEVAGEFQQFQVLMQRFIENEPFQGPRVQNYVKNRCVLRNLLQVPVIREDSLKDKKKRIGRTDDAITSDMLVEIMEESIRIFWRFVRADKHETNVILKYQKGTQVELQDPADSELLSEVRTNLQKKEKKLRDILRTGNCILRRFQKHQEDSSDHVLYFFSQVDMKLVSRVLNMSRITTDQLVWCHSKLSKISFVNRKIHVEPSFLLFPC</sequence>
<gene>
    <name evidence="3" type="ORF">L1049_002154</name>
</gene>
<organism evidence="3 4">
    <name type="scientific">Liquidambar formosana</name>
    <name type="common">Formosan gum</name>
    <dbReference type="NCBI Taxonomy" id="63359"/>
    <lineage>
        <taxon>Eukaryota</taxon>
        <taxon>Viridiplantae</taxon>
        <taxon>Streptophyta</taxon>
        <taxon>Embryophyta</taxon>
        <taxon>Tracheophyta</taxon>
        <taxon>Spermatophyta</taxon>
        <taxon>Magnoliopsida</taxon>
        <taxon>eudicotyledons</taxon>
        <taxon>Gunneridae</taxon>
        <taxon>Pentapetalae</taxon>
        <taxon>Saxifragales</taxon>
        <taxon>Altingiaceae</taxon>
        <taxon>Liquidambar</taxon>
    </lineage>
</organism>
<dbReference type="Proteomes" id="UP001415857">
    <property type="component" value="Unassembled WGS sequence"/>
</dbReference>
<dbReference type="EMBL" id="JBBPBK010000013">
    <property type="protein sequence ID" value="KAK9271790.1"/>
    <property type="molecule type" value="Genomic_DNA"/>
</dbReference>
<evidence type="ECO:0000256" key="2">
    <source>
        <dbReference type="SAM" id="Phobius"/>
    </source>
</evidence>
<dbReference type="InterPro" id="IPR018247">
    <property type="entry name" value="EF_Hand_1_Ca_BS"/>
</dbReference>
<keyword evidence="2" id="KW-0472">Membrane</keyword>
<keyword evidence="2" id="KW-1133">Transmembrane helix</keyword>
<evidence type="ECO:0000256" key="1">
    <source>
        <dbReference type="SAM" id="MobiDB-lite"/>
    </source>
</evidence>
<dbReference type="InterPro" id="IPR012870">
    <property type="entry name" value="DUF1666"/>
</dbReference>
<feature type="transmembrane region" description="Helical" evidence="2">
    <location>
        <begin position="30"/>
        <end position="51"/>
    </location>
</feature>
<feature type="compositionally biased region" description="Basic and acidic residues" evidence="1">
    <location>
        <begin position="382"/>
        <end position="400"/>
    </location>
</feature>
<name>A0AAP0NH79_LIQFO</name>
<feature type="region of interest" description="Disordered" evidence="1">
    <location>
        <begin position="382"/>
        <end position="422"/>
    </location>
</feature>
<reference evidence="3 4" key="1">
    <citation type="journal article" date="2024" name="Plant J.">
        <title>Genome sequences and population genomics reveal climatic adaptation and genomic divergence between two closely related sweetgum species.</title>
        <authorList>
            <person name="Xu W.Q."/>
            <person name="Ren C.Q."/>
            <person name="Zhang X.Y."/>
            <person name="Comes H.P."/>
            <person name="Liu X.H."/>
            <person name="Li Y.G."/>
            <person name="Kettle C.J."/>
            <person name="Jalonen R."/>
            <person name="Gaisberger H."/>
            <person name="Ma Y.Z."/>
            <person name="Qiu Y.X."/>
        </authorList>
    </citation>
    <scope>NUCLEOTIDE SEQUENCE [LARGE SCALE GENOMIC DNA]</scope>
    <source>
        <strain evidence="3">Hangzhou</strain>
    </source>
</reference>
<accession>A0AAP0NH79</accession>
<dbReference type="Pfam" id="PF07891">
    <property type="entry name" value="DUF1666"/>
    <property type="match status" value="1"/>
</dbReference>
<dbReference type="PANTHER" id="PTHR46741:SF2">
    <property type="entry name" value="RIBOSOMAL PROTEIN L34AE"/>
    <property type="match status" value="1"/>
</dbReference>
<dbReference type="PANTHER" id="PTHR46741">
    <property type="entry name" value="OS09G0413600 PROTEIN"/>
    <property type="match status" value="1"/>
</dbReference>